<accession>A0ABV0JST1</accession>
<dbReference type="Gene3D" id="3.20.20.370">
    <property type="entry name" value="Glycoside hydrolase/deacetylase"/>
    <property type="match status" value="1"/>
</dbReference>
<evidence type="ECO:0000259" key="1">
    <source>
        <dbReference type="Pfam" id="PF01522"/>
    </source>
</evidence>
<proteinExistence type="predicted"/>
<sequence length="341" mass="39888">MTDKNSSFVISLDFELYWGVRDNRTIESYTNNLLGVRSVVPALLKLFKKYEIHTTWATVGFLFFDTHAELLEGLPNERPKYSNSNFSPYEYVNRIGSNEREDPFHYALSLIKLIANYPYQEIATHTFSHYYCLEKGQTIETFQEDLEAAKKAAKKYNLNLESLVFPRNQFNIQYIQVCKEMGIKAYRGNESSWLYTAKSQENESLARRAIRLIDAYLNISGHNSYPVNEILGDFPFNIPSSRFLRPYGTRLKLLEPLRLQRILSDMTYAAKKGQVYHLWWHPHNFGSYLNENLSFLQNILDHYLKLQDSYGMESLNMGELSQRLMKLSKLDVKNECLTSRI</sequence>
<feature type="domain" description="NodB homology" evidence="1">
    <location>
        <begin position="36"/>
        <end position="185"/>
    </location>
</feature>
<keyword evidence="3" id="KW-1185">Reference proteome</keyword>
<protein>
    <submittedName>
        <fullName evidence="2">Polysaccharide deacetylase family protein</fullName>
    </submittedName>
</protein>
<dbReference type="InterPro" id="IPR011330">
    <property type="entry name" value="Glyco_hydro/deAcase_b/a-brl"/>
</dbReference>
<reference evidence="2 3" key="1">
    <citation type="submission" date="2022-04" db="EMBL/GenBank/DDBJ databases">
        <title>Positive selection, recombination, and allopatry shape intraspecific diversity of widespread and dominant cyanobacteria.</title>
        <authorList>
            <person name="Wei J."/>
            <person name="Shu W."/>
            <person name="Hu C."/>
        </authorList>
    </citation>
    <scope>NUCLEOTIDE SEQUENCE [LARGE SCALE GENOMIC DNA]</scope>
    <source>
        <strain evidence="2 3">GB2-A5</strain>
    </source>
</reference>
<evidence type="ECO:0000313" key="2">
    <source>
        <dbReference type="EMBL" id="MEP0865732.1"/>
    </source>
</evidence>
<dbReference type="EMBL" id="JAMPKK010000031">
    <property type="protein sequence ID" value="MEP0865732.1"/>
    <property type="molecule type" value="Genomic_DNA"/>
</dbReference>
<dbReference type="CDD" id="cd10929">
    <property type="entry name" value="CE4_u5"/>
    <property type="match status" value="1"/>
</dbReference>
<dbReference type="InterPro" id="IPR002509">
    <property type="entry name" value="NODB_dom"/>
</dbReference>
<gene>
    <name evidence="2" type="ORF">NDI37_14775</name>
</gene>
<organism evidence="2 3">
    <name type="scientific">Funiculus sociatus GB2-A5</name>
    <dbReference type="NCBI Taxonomy" id="2933946"/>
    <lineage>
        <taxon>Bacteria</taxon>
        <taxon>Bacillati</taxon>
        <taxon>Cyanobacteriota</taxon>
        <taxon>Cyanophyceae</taxon>
        <taxon>Coleofasciculales</taxon>
        <taxon>Coleofasciculaceae</taxon>
        <taxon>Funiculus</taxon>
    </lineage>
</organism>
<evidence type="ECO:0000313" key="3">
    <source>
        <dbReference type="Proteomes" id="UP001442494"/>
    </source>
</evidence>
<comment type="caution">
    <text evidence="2">The sequence shown here is derived from an EMBL/GenBank/DDBJ whole genome shotgun (WGS) entry which is preliminary data.</text>
</comment>
<name>A0ABV0JST1_9CYAN</name>
<dbReference type="SUPFAM" id="SSF88713">
    <property type="entry name" value="Glycoside hydrolase/deacetylase"/>
    <property type="match status" value="1"/>
</dbReference>
<dbReference type="RefSeq" id="WP_190421778.1">
    <property type="nucleotide sequence ID" value="NZ_JAMPKK010000031.1"/>
</dbReference>
<dbReference type="Proteomes" id="UP001442494">
    <property type="component" value="Unassembled WGS sequence"/>
</dbReference>
<dbReference type="Pfam" id="PF01522">
    <property type="entry name" value="Polysacc_deac_1"/>
    <property type="match status" value="1"/>
</dbReference>